<dbReference type="EMBL" id="JBAMIC010000001">
    <property type="protein sequence ID" value="KAK7115811.1"/>
    <property type="molecule type" value="Genomic_DNA"/>
</dbReference>
<dbReference type="GO" id="GO:0008289">
    <property type="term" value="F:lipid binding"/>
    <property type="evidence" value="ECO:0007669"/>
    <property type="project" value="UniProtKB-KW"/>
</dbReference>
<dbReference type="Pfam" id="PF00061">
    <property type="entry name" value="Lipocalin"/>
    <property type="match status" value="1"/>
</dbReference>
<dbReference type="InterPro" id="IPR000463">
    <property type="entry name" value="Fatty_acid-bd"/>
</dbReference>
<dbReference type="CDD" id="cd00742">
    <property type="entry name" value="FABP"/>
    <property type="match status" value="1"/>
</dbReference>
<keyword evidence="2" id="KW-0446">Lipid-binding</keyword>
<proteinExistence type="inferred from homology"/>
<evidence type="ECO:0000259" key="3">
    <source>
        <dbReference type="Pfam" id="PF00061"/>
    </source>
</evidence>
<keyword evidence="5" id="KW-1185">Reference proteome</keyword>
<dbReference type="InterPro" id="IPR012674">
    <property type="entry name" value="Calycin"/>
</dbReference>
<dbReference type="AlphaFoldDB" id="A0AAN9BZU2"/>
<reference evidence="4 5" key="1">
    <citation type="submission" date="2024-02" db="EMBL/GenBank/DDBJ databases">
        <title>Chromosome-scale genome assembly of the rough periwinkle Littorina saxatilis.</title>
        <authorList>
            <person name="De Jode A."/>
            <person name="Faria R."/>
            <person name="Formenti G."/>
            <person name="Sims Y."/>
            <person name="Smith T.P."/>
            <person name="Tracey A."/>
            <person name="Wood J.M.D."/>
            <person name="Zagrodzka Z.B."/>
            <person name="Johannesson K."/>
            <person name="Butlin R.K."/>
            <person name="Leder E.H."/>
        </authorList>
    </citation>
    <scope>NUCLEOTIDE SEQUENCE [LARGE SCALE GENOMIC DNA]</scope>
    <source>
        <strain evidence="4">Snail1</strain>
        <tissue evidence="4">Muscle</tissue>
    </source>
</reference>
<dbReference type="PRINTS" id="PR00178">
    <property type="entry name" value="FATTYACIDBP"/>
</dbReference>
<dbReference type="Proteomes" id="UP001374579">
    <property type="component" value="Unassembled WGS sequence"/>
</dbReference>
<name>A0AAN9BZU2_9CAEN</name>
<protein>
    <recommendedName>
        <fullName evidence="3">Lipocalin/cytosolic fatty-acid binding domain-containing protein</fullName>
    </recommendedName>
</protein>
<evidence type="ECO:0000313" key="5">
    <source>
        <dbReference type="Proteomes" id="UP001374579"/>
    </source>
</evidence>
<comment type="caution">
    <text evidence="4">The sequence shown here is derived from an EMBL/GenBank/DDBJ whole genome shotgun (WGS) entry which is preliminary data.</text>
</comment>
<accession>A0AAN9BZU2</accession>
<gene>
    <name evidence="4" type="ORF">V1264_001620</name>
</gene>
<dbReference type="PANTHER" id="PTHR11955">
    <property type="entry name" value="FATTY ACID BINDING PROTEIN"/>
    <property type="match status" value="1"/>
</dbReference>
<feature type="domain" description="Lipocalin/cytosolic fatty-acid binding" evidence="3">
    <location>
        <begin position="10"/>
        <end position="97"/>
    </location>
</feature>
<sequence>MTDEIKEKFTGKWKMDRSENFDGFMNAMGVNFFIRKMAGFAKPENDIKVEDDGTIVIATNSTFMKSEQRFKLDEEYVEENPMIKKKFKNMPTFKDGKLRVTPTPAEQVDVPYPDYAEREITEEGELLLSIKVGDTVCKRWFKRVE</sequence>
<evidence type="ECO:0000256" key="1">
    <source>
        <dbReference type="ARBA" id="ARBA00008390"/>
    </source>
</evidence>
<dbReference type="Gene3D" id="2.40.128.20">
    <property type="match status" value="1"/>
</dbReference>
<evidence type="ECO:0000256" key="2">
    <source>
        <dbReference type="ARBA" id="ARBA00023121"/>
    </source>
</evidence>
<dbReference type="InterPro" id="IPR031259">
    <property type="entry name" value="ILBP"/>
</dbReference>
<comment type="similarity">
    <text evidence="1">Belongs to the calycin superfamily. Fatty-acid binding protein (FABP) family.</text>
</comment>
<organism evidence="4 5">
    <name type="scientific">Littorina saxatilis</name>
    <dbReference type="NCBI Taxonomy" id="31220"/>
    <lineage>
        <taxon>Eukaryota</taxon>
        <taxon>Metazoa</taxon>
        <taxon>Spiralia</taxon>
        <taxon>Lophotrochozoa</taxon>
        <taxon>Mollusca</taxon>
        <taxon>Gastropoda</taxon>
        <taxon>Caenogastropoda</taxon>
        <taxon>Littorinimorpha</taxon>
        <taxon>Littorinoidea</taxon>
        <taxon>Littorinidae</taxon>
        <taxon>Littorina</taxon>
    </lineage>
</organism>
<evidence type="ECO:0000313" key="4">
    <source>
        <dbReference type="EMBL" id="KAK7115811.1"/>
    </source>
</evidence>
<dbReference type="InterPro" id="IPR000566">
    <property type="entry name" value="Lipocln_cytosolic_FA-bd_dom"/>
</dbReference>
<dbReference type="SUPFAM" id="SSF50814">
    <property type="entry name" value="Lipocalins"/>
    <property type="match status" value="1"/>
</dbReference>